<dbReference type="AlphaFoldDB" id="A0A8C9RF09"/>
<dbReference type="SUPFAM" id="SSF47954">
    <property type="entry name" value="Cyclin-like"/>
    <property type="match status" value="2"/>
</dbReference>
<dbReference type="GO" id="GO:0051301">
    <property type="term" value="P:cell division"/>
    <property type="evidence" value="ECO:0007669"/>
    <property type="project" value="UniProtKB-KW"/>
</dbReference>
<sequence>MSINTCDVVSRSHLQEQGKRVNIAPEMVACAYASRVAEIQAPGNFKKKRKGRSSEKEDVTPEERREFVVIHGDGAVMCPPVKRRRSFRHRERNTESTLTDSGFQEYPLTPSPVSTPGLTHRCRLSSVWHNFQDYEECYNIQKSNEVNFLPTNYLSRQPQVTAEARCRLVSWLIPVHRYFRLSFETCCLTVNIMDRFLSTTPVASDCFQLLGVTCLLIASKLVEVSSPQIKQLLALCCNAFTKNQMCNLECIILIRLNFRLSAPTLDFFLDHCINRRLAGSCKAEADPAGVSQGRKETRRGSIKAAGCEMSNICHKGTVEDLETQYPSNIQGQSGMSVIMSTGTREEDGNAYCTNTGPREKVGNPCPTGTREEVAIPSHNIYGKSKILAQTICELSLADYTFIKYPPSLLAQCAVSLAESLLDMEPSGDIQSGENSVDPALSKECADNLRLLVSLNQEVLQSTAQL</sequence>
<reference evidence="8" key="3">
    <citation type="submission" date="2025-09" db="UniProtKB">
        <authorList>
            <consortium name="Ensembl"/>
        </authorList>
    </citation>
    <scope>IDENTIFICATION</scope>
</reference>
<feature type="domain" description="Cyclin-like" evidence="7">
    <location>
        <begin position="170"/>
        <end position="254"/>
    </location>
</feature>
<dbReference type="RefSeq" id="XP_018614621.2">
    <property type="nucleotide sequence ID" value="XM_018759105.2"/>
</dbReference>
<dbReference type="OrthoDB" id="5590282at2759"/>
<dbReference type="Pfam" id="PF00134">
    <property type="entry name" value="Cyclin_N"/>
    <property type="match status" value="1"/>
</dbReference>
<dbReference type="InterPro" id="IPR036915">
    <property type="entry name" value="Cyclin-like_sf"/>
</dbReference>
<dbReference type="InterPro" id="IPR006671">
    <property type="entry name" value="Cyclin_N"/>
</dbReference>
<evidence type="ECO:0000256" key="4">
    <source>
        <dbReference type="ARBA" id="ARBA00023306"/>
    </source>
</evidence>
<keyword evidence="3 5" id="KW-0195">Cyclin</keyword>
<dbReference type="FunFam" id="1.10.472.10:FF:000001">
    <property type="entry name" value="G2/mitotic-specific cyclin"/>
    <property type="match status" value="1"/>
</dbReference>
<reference evidence="8 9" key="1">
    <citation type="submission" date="2019-04" db="EMBL/GenBank/DDBJ databases">
        <authorList>
            <consortium name="Wellcome Sanger Institute Data Sharing"/>
        </authorList>
    </citation>
    <scope>NUCLEOTIDE SEQUENCE [LARGE SCALE GENOMIC DNA]</scope>
</reference>
<protein>
    <submittedName>
        <fullName evidence="8">Cyclin O</fullName>
    </submittedName>
</protein>
<evidence type="ECO:0000256" key="1">
    <source>
        <dbReference type="ARBA" id="ARBA00006955"/>
    </source>
</evidence>
<dbReference type="InterPro" id="IPR039361">
    <property type="entry name" value="Cyclin"/>
</dbReference>
<dbReference type="InterPro" id="IPR013763">
    <property type="entry name" value="Cyclin-like_dom"/>
</dbReference>
<dbReference type="Ensembl" id="ENSSFOT00015015482.2">
    <property type="protein sequence ID" value="ENSSFOP00015015301.2"/>
    <property type="gene ID" value="ENSSFOG00015009857.2"/>
</dbReference>
<keyword evidence="2" id="KW-0132">Cell division</keyword>
<reference evidence="8" key="2">
    <citation type="submission" date="2025-08" db="UniProtKB">
        <authorList>
            <consortium name="Ensembl"/>
        </authorList>
    </citation>
    <scope>IDENTIFICATION</scope>
</reference>
<evidence type="ECO:0000259" key="7">
    <source>
        <dbReference type="SMART" id="SM00385"/>
    </source>
</evidence>
<evidence type="ECO:0000313" key="8">
    <source>
        <dbReference type="Ensembl" id="ENSSFOP00015015301.2"/>
    </source>
</evidence>
<evidence type="ECO:0000256" key="2">
    <source>
        <dbReference type="ARBA" id="ARBA00022618"/>
    </source>
</evidence>
<dbReference type="Proteomes" id="UP000694397">
    <property type="component" value="Chromosome 17"/>
</dbReference>
<dbReference type="PANTHER" id="PTHR10177">
    <property type="entry name" value="CYCLINS"/>
    <property type="match status" value="1"/>
</dbReference>
<proteinExistence type="inferred from homology"/>
<feature type="region of interest" description="Disordered" evidence="6">
    <location>
        <begin position="45"/>
        <end position="64"/>
    </location>
</feature>
<evidence type="ECO:0000256" key="5">
    <source>
        <dbReference type="RuleBase" id="RU000383"/>
    </source>
</evidence>
<name>A0A8C9RF09_SCLFO</name>
<dbReference type="CDD" id="cd20536">
    <property type="entry name" value="CYCLIN_CCNO_rpt1"/>
    <property type="match status" value="1"/>
</dbReference>
<keyword evidence="4" id="KW-0131">Cell cycle</keyword>
<dbReference type="Pfam" id="PF02984">
    <property type="entry name" value="Cyclin_C"/>
    <property type="match status" value="1"/>
</dbReference>
<organism evidence="8 9">
    <name type="scientific">Scleropages formosus</name>
    <name type="common">Asian bonytongue</name>
    <name type="synonym">Osteoglossum formosum</name>
    <dbReference type="NCBI Taxonomy" id="113540"/>
    <lineage>
        <taxon>Eukaryota</taxon>
        <taxon>Metazoa</taxon>
        <taxon>Chordata</taxon>
        <taxon>Craniata</taxon>
        <taxon>Vertebrata</taxon>
        <taxon>Euteleostomi</taxon>
        <taxon>Actinopterygii</taxon>
        <taxon>Neopterygii</taxon>
        <taxon>Teleostei</taxon>
        <taxon>Osteoglossocephala</taxon>
        <taxon>Osteoglossomorpha</taxon>
        <taxon>Osteoglossiformes</taxon>
        <taxon>Osteoglossidae</taxon>
        <taxon>Scleropages</taxon>
    </lineage>
</organism>
<evidence type="ECO:0000256" key="3">
    <source>
        <dbReference type="ARBA" id="ARBA00023127"/>
    </source>
</evidence>
<feature type="compositionally biased region" description="Basic and acidic residues" evidence="6">
    <location>
        <begin position="52"/>
        <end position="64"/>
    </location>
</feature>
<evidence type="ECO:0000313" key="9">
    <source>
        <dbReference type="Proteomes" id="UP000694397"/>
    </source>
</evidence>
<dbReference type="SMART" id="SM00385">
    <property type="entry name" value="CYCLIN"/>
    <property type="match status" value="1"/>
</dbReference>
<accession>A0A8C9RF09</accession>
<evidence type="ECO:0000256" key="6">
    <source>
        <dbReference type="SAM" id="MobiDB-lite"/>
    </source>
</evidence>
<comment type="similarity">
    <text evidence="1">Belongs to the cyclin family. Cyclin AB subfamily.</text>
</comment>
<dbReference type="GeneTree" id="ENSGT00940000155998"/>
<keyword evidence="9" id="KW-1185">Reference proteome</keyword>
<dbReference type="Gene3D" id="1.10.472.10">
    <property type="entry name" value="Cyclin-like"/>
    <property type="match status" value="2"/>
</dbReference>
<feature type="region of interest" description="Disordered" evidence="6">
    <location>
        <begin position="84"/>
        <end position="106"/>
    </location>
</feature>
<gene>
    <name evidence="8" type="primary">CCNO</name>
</gene>
<dbReference type="GeneID" id="108938517"/>
<dbReference type="InterPro" id="IPR004367">
    <property type="entry name" value="Cyclin_C-dom"/>
</dbReference>